<dbReference type="InterPro" id="IPR018389">
    <property type="entry name" value="DctP_fam"/>
</dbReference>
<gene>
    <name evidence="6" type="ORF">FGK64_05035</name>
</gene>
<keyword evidence="3" id="KW-0813">Transport</keyword>
<sequence length="333" mass="36403">MLEQGEETTMKFTGILAAAALAVSLSPDAGKATDLRLLASWDSSFPPVGKVLTAFTDHLESNVESLSIKTMGPETIPPFEQLDPVQRGLFDMLFTHGSYHYNDLSVGMALDTLKGSVADLRDAEIISFVDAQYQEIGMKVVAVLADPRGYQVVLKDELTGDGLAGRKIRGTPSYHAALEKLGASPVVLPGGEIYPALERGTIDGAAWPIIGALSFRWFEVADYLMRPSFGQSNYLVLMNLDKWNGLDDATRQQIEAAAQEFEQMAVDQFTEIVESEEAQLIENGMQETQLTEEQAADLQTGWFIGQMNLAATVNPDKISKMRELAKEAGLSYE</sequence>
<comment type="similarity">
    <text evidence="2">Belongs to the bacterial solute-binding protein 7 family.</text>
</comment>
<dbReference type="Gene3D" id="3.40.190.170">
    <property type="entry name" value="Bacterial extracellular solute-binding protein, family 7"/>
    <property type="match status" value="1"/>
</dbReference>
<dbReference type="InterPro" id="IPR038404">
    <property type="entry name" value="TRAP_DctP_sf"/>
</dbReference>
<evidence type="ECO:0000256" key="1">
    <source>
        <dbReference type="ARBA" id="ARBA00004418"/>
    </source>
</evidence>
<evidence type="ECO:0000256" key="4">
    <source>
        <dbReference type="ARBA" id="ARBA00022729"/>
    </source>
</evidence>
<dbReference type="PANTHER" id="PTHR33376:SF7">
    <property type="entry name" value="C4-DICARBOXYLATE-BINDING PROTEIN DCTB"/>
    <property type="match status" value="1"/>
</dbReference>
<keyword evidence="5" id="KW-0574">Periplasm</keyword>
<dbReference type="Pfam" id="PF03480">
    <property type="entry name" value="DctP"/>
    <property type="match status" value="1"/>
</dbReference>
<evidence type="ECO:0000313" key="6">
    <source>
        <dbReference type="EMBL" id="TMV15326.1"/>
    </source>
</evidence>
<dbReference type="EMBL" id="VCPC01000001">
    <property type="protein sequence ID" value="TMV15326.1"/>
    <property type="molecule type" value="Genomic_DNA"/>
</dbReference>
<evidence type="ECO:0000256" key="5">
    <source>
        <dbReference type="ARBA" id="ARBA00022764"/>
    </source>
</evidence>
<reference evidence="6 7" key="1">
    <citation type="submission" date="2019-05" db="EMBL/GenBank/DDBJ databases">
        <title>Marivita sp. nov. isolated from sea sediment.</title>
        <authorList>
            <person name="Kim W."/>
        </authorList>
    </citation>
    <scope>NUCLEOTIDE SEQUENCE [LARGE SCALE GENOMIC DNA]</scope>
    <source>
        <strain evidence="6 7">CAU 1492</strain>
    </source>
</reference>
<evidence type="ECO:0000256" key="3">
    <source>
        <dbReference type="ARBA" id="ARBA00022448"/>
    </source>
</evidence>
<keyword evidence="7" id="KW-1185">Reference proteome</keyword>
<protein>
    <submittedName>
        <fullName evidence="6">C4-dicarboxylate ABC transporter substrate-binding protein</fullName>
    </submittedName>
</protein>
<evidence type="ECO:0000256" key="2">
    <source>
        <dbReference type="ARBA" id="ARBA00009023"/>
    </source>
</evidence>
<dbReference type="NCBIfam" id="NF037995">
    <property type="entry name" value="TRAP_S1"/>
    <property type="match status" value="1"/>
</dbReference>
<keyword evidence="4" id="KW-0732">Signal</keyword>
<comment type="caution">
    <text evidence="6">The sequence shown here is derived from an EMBL/GenBank/DDBJ whole genome shotgun (WGS) entry which is preliminary data.</text>
</comment>
<evidence type="ECO:0000313" key="7">
    <source>
        <dbReference type="Proteomes" id="UP001191082"/>
    </source>
</evidence>
<dbReference type="Proteomes" id="UP001191082">
    <property type="component" value="Unassembled WGS sequence"/>
</dbReference>
<comment type="subcellular location">
    <subcellularLocation>
        <location evidence="1">Periplasm</location>
    </subcellularLocation>
</comment>
<proteinExistence type="inferred from homology"/>
<dbReference type="PANTHER" id="PTHR33376">
    <property type="match status" value="1"/>
</dbReference>
<organism evidence="6 7">
    <name type="scientific">Arenibacterium halophilum</name>
    <dbReference type="NCBI Taxonomy" id="2583821"/>
    <lineage>
        <taxon>Bacteria</taxon>
        <taxon>Pseudomonadati</taxon>
        <taxon>Pseudomonadota</taxon>
        <taxon>Alphaproteobacteria</taxon>
        <taxon>Rhodobacterales</taxon>
        <taxon>Paracoccaceae</taxon>
        <taxon>Arenibacterium</taxon>
    </lineage>
</organism>
<accession>A0ABY2XFB8</accession>
<name>A0ABY2XFB8_9RHOB</name>